<dbReference type="AlphaFoldDB" id="A0A645J0T9"/>
<dbReference type="EMBL" id="VSSQ01126546">
    <property type="protein sequence ID" value="MPN56329.1"/>
    <property type="molecule type" value="Genomic_DNA"/>
</dbReference>
<reference evidence="1" key="1">
    <citation type="submission" date="2019-08" db="EMBL/GenBank/DDBJ databases">
        <authorList>
            <person name="Kucharzyk K."/>
            <person name="Murdoch R.W."/>
            <person name="Higgins S."/>
            <person name="Loffler F."/>
        </authorList>
    </citation>
    <scope>NUCLEOTIDE SEQUENCE</scope>
</reference>
<name>A0A645J0T9_9ZZZZ</name>
<evidence type="ECO:0000313" key="1">
    <source>
        <dbReference type="EMBL" id="MPN56329.1"/>
    </source>
</evidence>
<accession>A0A645J0T9</accession>
<sequence length="148" mass="15901">MAGEAVGEHVQKHRAFAFLQQLLFAAIGFDHGERVIAVNALGVHLRGRAQDHGIDLGQCQAFGQIGCHMLDAVFVGHFLGLVKAATDQGDDFHAVDVLDAVKVLDAEGTSASQRYFDGLAHDLGLRRAASRRRSPPLGGGGYAKQRTW</sequence>
<organism evidence="1">
    <name type="scientific">bioreactor metagenome</name>
    <dbReference type="NCBI Taxonomy" id="1076179"/>
    <lineage>
        <taxon>unclassified sequences</taxon>
        <taxon>metagenomes</taxon>
        <taxon>ecological metagenomes</taxon>
    </lineage>
</organism>
<gene>
    <name evidence="1" type="ORF">SDC9_204017</name>
</gene>
<proteinExistence type="predicted"/>
<protein>
    <submittedName>
        <fullName evidence="1">Uncharacterized protein</fullName>
    </submittedName>
</protein>
<comment type="caution">
    <text evidence="1">The sequence shown here is derived from an EMBL/GenBank/DDBJ whole genome shotgun (WGS) entry which is preliminary data.</text>
</comment>